<dbReference type="Pfam" id="PF00561">
    <property type="entry name" value="Abhydrolase_1"/>
    <property type="match status" value="1"/>
</dbReference>
<dbReference type="GO" id="GO:0009092">
    <property type="term" value="P:homoserine metabolic process"/>
    <property type="evidence" value="ECO:0007669"/>
    <property type="project" value="TreeGrafter"/>
</dbReference>
<dbReference type="PANTHER" id="PTHR32268">
    <property type="entry name" value="HOMOSERINE O-ACETYLTRANSFERASE"/>
    <property type="match status" value="1"/>
</dbReference>
<dbReference type="PIRSF" id="PIRSF000443">
    <property type="entry name" value="Homoser_Ac_trans"/>
    <property type="match status" value="1"/>
</dbReference>
<dbReference type="NCBIfam" id="NF005262">
    <property type="entry name" value="PRK06765.1"/>
    <property type="match status" value="1"/>
</dbReference>
<dbReference type="InterPro" id="IPR000073">
    <property type="entry name" value="AB_hydrolase_1"/>
</dbReference>
<feature type="active site" evidence="2 3">
    <location>
        <position position="347"/>
    </location>
</feature>
<feature type="active site" evidence="3">
    <location>
        <position position="380"/>
    </location>
</feature>
<proteinExistence type="inferred from homology"/>
<accession>A0A148KND9</accession>
<evidence type="ECO:0000256" key="2">
    <source>
        <dbReference type="HAMAP-Rule" id="MF_00296"/>
    </source>
</evidence>
<name>A0A148KND9_9ALTE</name>
<dbReference type="GO" id="GO:0009086">
    <property type="term" value="P:methionine biosynthetic process"/>
    <property type="evidence" value="ECO:0007669"/>
    <property type="project" value="TreeGrafter"/>
</dbReference>
<dbReference type="SUPFAM" id="SSF53474">
    <property type="entry name" value="alpha/beta-Hydrolases"/>
    <property type="match status" value="1"/>
</dbReference>
<dbReference type="Gene3D" id="3.40.50.1820">
    <property type="entry name" value="alpha/beta hydrolase"/>
    <property type="match status" value="1"/>
</dbReference>
<dbReference type="OrthoDB" id="9800754at2"/>
<keyword evidence="2" id="KW-0028">Amino-acid biosynthesis</keyword>
<comment type="caution">
    <text evidence="2">Lacks conserved residue(s) required for the propagation of feature annotation.</text>
</comment>
<comment type="subunit">
    <text evidence="2">Homodimer.</text>
</comment>
<dbReference type="RefSeq" id="WP_068379254.1">
    <property type="nucleotide sequence ID" value="NZ_LSNE01000009.1"/>
</dbReference>
<dbReference type="EC" id="2.3.1.-" evidence="2"/>
<dbReference type="InterPro" id="IPR008220">
    <property type="entry name" value="HAT_MetX-like"/>
</dbReference>
<dbReference type="GO" id="GO:0005737">
    <property type="term" value="C:cytoplasm"/>
    <property type="evidence" value="ECO:0007669"/>
    <property type="project" value="UniProtKB-SubCell"/>
</dbReference>
<comment type="subcellular location">
    <subcellularLocation>
        <location evidence="2">Cytoplasm</location>
    </subcellularLocation>
</comment>
<evidence type="ECO:0000256" key="1">
    <source>
        <dbReference type="ARBA" id="ARBA00022679"/>
    </source>
</evidence>
<dbReference type="AlphaFoldDB" id="A0A148KND9"/>
<dbReference type="Gene3D" id="1.10.1740.110">
    <property type="match status" value="1"/>
</dbReference>
<evidence type="ECO:0000259" key="4">
    <source>
        <dbReference type="Pfam" id="PF00561"/>
    </source>
</evidence>
<dbReference type="Proteomes" id="UP000070299">
    <property type="component" value="Unassembled WGS sequence"/>
</dbReference>
<keyword evidence="6" id="KW-1185">Reference proteome</keyword>
<dbReference type="PANTHER" id="PTHR32268:SF11">
    <property type="entry name" value="HOMOSERINE O-ACETYLTRANSFERASE"/>
    <property type="match status" value="1"/>
</dbReference>
<dbReference type="EMBL" id="LSNE01000009">
    <property type="protein sequence ID" value="KXI27769.1"/>
    <property type="molecule type" value="Genomic_DNA"/>
</dbReference>
<dbReference type="GO" id="GO:0004414">
    <property type="term" value="F:homoserine O-acetyltransferase activity"/>
    <property type="evidence" value="ECO:0007669"/>
    <property type="project" value="TreeGrafter"/>
</dbReference>
<gene>
    <name evidence="5" type="ORF">AX660_19700</name>
</gene>
<comment type="similarity">
    <text evidence="2">Belongs to the AB hydrolase superfamily. MetX family.</text>
</comment>
<evidence type="ECO:0000313" key="6">
    <source>
        <dbReference type="Proteomes" id="UP000070299"/>
    </source>
</evidence>
<dbReference type="InterPro" id="IPR029058">
    <property type="entry name" value="AB_hydrolase_fold"/>
</dbReference>
<keyword evidence="1 2" id="KW-0808">Transferase</keyword>
<organism evidence="5 6">
    <name type="scientific">Paraglaciecola hydrolytica</name>
    <dbReference type="NCBI Taxonomy" id="1799789"/>
    <lineage>
        <taxon>Bacteria</taxon>
        <taxon>Pseudomonadati</taxon>
        <taxon>Pseudomonadota</taxon>
        <taxon>Gammaproteobacteria</taxon>
        <taxon>Alteromonadales</taxon>
        <taxon>Alteromonadaceae</taxon>
        <taxon>Paraglaciecola</taxon>
    </lineage>
</organism>
<sequence length="400" mass="43929">MYKTMIKKMPLLSLLVLLVISSSLVHSELLVKKQRFEMDNFVTFGGKTIKKVAVGFESYGQLNDKKDNVILVPHYFSANSHAAGKYHADDAQAGYWDAIIGPDKAIDTNRYFVISIDSLVNLNANDPTTITTGPSSIDPDTGKPYGLSFPVVTIRDFVNVQKAVLESLGIRKLHAVVGASMGSMQAIDWAAAYPDWVPRMISIVGTGQIDAWGSSLLEQWAIPIRLDPKWNNGDYYQSSAPTEGLTTALMFITQAALTPEFFKQMSDSPALAQQAAQKAALADINASPAIVTWLHQLAQKRVALMDANHLLYLVRANQLFIAGQQQDLKSGLQNIKAKTLFLPANNDMLLMPYLAQDAYQILKDQGKNTELLPLVGPLGHLNGVQLISQQADKIKQFLAN</sequence>
<comment type="caution">
    <text evidence="5">The sequence shown here is derived from an EMBL/GenBank/DDBJ whole genome shotgun (WGS) entry which is preliminary data.</text>
</comment>
<keyword evidence="2" id="KW-0963">Cytoplasm</keyword>
<evidence type="ECO:0000256" key="3">
    <source>
        <dbReference type="PIRSR" id="PIRSR000443-1"/>
    </source>
</evidence>
<dbReference type="HAMAP" id="MF_00296">
    <property type="entry name" value="MetX_acyltransf"/>
    <property type="match status" value="1"/>
</dbReference>
<feature type="domain" description="AB hydrolase-1" evidence="4">
    <location>
        <begin position="110"/>
        <end position="251"/>
    </location>
</feature>
<evidence type="ECO:0000313" key="5">
    <source>
        <dbReference type="EMBL" id="KXI27769.1"/>
    </source>
</evidence>
<dbReference type="ESTHER" id="9alte-a0a148knd9">
    <property type="family name" value="Homoserine_transacetylase"/>
</dbReference>
<dbReference type="STRING" id="1799789.AX660_19700"/>
<reference evidence="6" key="1">
    <citation type="submission" date="2016-02" db="EMBL/GenBank/DDBJ databases">
        <authorList>
            <person name="Schultz-Johansen M."/>
            <person name="Glaring M.A."/>
            <person name="Bech P.K."/>
            <person name="Stougaard P."/>
        </authorList>
    </citation>
    <scope>NUCLEOTIDE SEQUENCE [LARGE SCALE GENOMIC DNA]</scope>
    <source>
        <strain evidence="6">S66</strain>
    </source>
</reference>
<keyword evidence="2" id="KW-0012">Acyltransferase</keyword>
<feature type="active site" description="Nucleophile" evidence="3">
    <location>
        <position position="180"/>
    </location>
</feature>
<protein>
    <recommendedName>
        <fullName evidence="2">Probable acyltransferase</fullName>
        <ecNumber evidence="2">2.3.1.-</ecNumber>
    </recommendedName>
</protein>